<evidence type="ECO:0000313" key="1">
    <source>
        <dbReference type="EMBL" id="OAE25105.1"/>
    </source>
</evidence>
<dbReference type="PANTHER" id="PTHR11439:SF463">
    <property type="entry name" value="REVERSE TRANSCRIPTASE TY1_COPIA-TYPE DOMAIN-CONTAINING PROTEIN"/>
    <property type="match status" value="1"/>
</dbReference>
<dbReference type="CDD" id="cd09272">
    <property type="entry name" value="RNase_HI_RT_Ty1"/>
    <property type="match status" value="1"/>
</dbReference>
<comment type="caution">
    <text evidence="1">The sequence shown here is derived from an EMBL/GenBank/DDBJ whole genome shotgun (WGS) entry which is preliminary data.</text>
</comment>
<keyword evidence="2" id="KW-1185">Reference proteome</keyword>
<reference evidence="1" key="1">
    <citation type="submission" date="2016-03" db="EMBL/GenBank/DDBJ databases">
        <title>Mechanisms controlling the formation of the plant cell surface in tip-growing cells are functionally conserved among land plants.</title>
        <authorList>
            <person name="Honkanen S."/>
            <person name="Jones V.A."/>
            <person name="Morieri G."/>
            <person name="Champion C."/>
            <person name="Hetherington A.J."/>
            <person name="Kelly S."/>
            <person name="Saint-Marcoux D."/>
            <person name="Proust H."/>
            <person name="Prescott H."/>
            <person name="Dolan L."/>
        </authorList>
    </citation>
    <scope>NUCLEOTIDE SEQUENCE [LARGE SCALE GENOMIC DNA]</scope>
    <source>
        <tissue evidence="1">Whole gametophyte</tissue>
    </source>
</reference>
<name>A0A176VY72_MARPO</name>
<sequence length="163" mass="18462">MTAPQEAHLEIGFQTLQYLKGTLDNGILFRLGYPLQLQGYTDATWGYCLDTFRSTGAYTFTLAGGTFSWCLKKQNLVPLSSTESEYKAVFRCTRGDMVKAATSRNQRHSNVANTTLVQRSQDMLTKALPRLKFNQHKRYLGLRSLTELRDPTFSAEQMPLPLV</sequence>
<dbReference type="Proteomes" id="UP000077202">
    <property type="component" value="Unassembled WGS sequence"/>
</dbReference>
<evidence type="ECO:0008006" key="3">
    <source>
        <dbReference type="Google" id="ProtNLM"/>
    </source>
</evidence>
<organism evidence="1 2">
    <name type="scientific">Marchantia polymorpha subsp. ruderalis</name>
    <dbReference type="NCBI Taxonomy" id="1480154"/>
    <lineage>
        <taxon>Eukaryota</taxon>
        <taxon>Viridiplantae</taxon>
        <taxon>Streptophyta</taxon>
        <taxon>Embryophyta</taxon>
        <taxon>Marchantiophyta</taxon>
        <taxon>Marchantiopsida</taxon>
        <taxon>Marchantiidae</taxon>
        <taxon>Marchantiales</taxon>
        <taxon>Marchantiaceae</taxon>
        <taxon>Marchantia</taxon>
    </lineage>
</organism>
<accession>A0A176VY72</accession>
<dbReference type="EMBL" id="LVLJ01002403">
    <property type="protein sequence ID" value="OAE25105.1"/>
    <property type="molecule type" value="Genomic_DNA"/>
</dbReference>
<dbReference type="AlphaFoldDB" id="A0A176VY72"/>
<dbReference type="PANTHER" id="PTHR11439">
    <property type="entry name" value="GAG-POL-RELATED RETROTRANSPOSON"/>
    <property type="match status" value="1"/>
</dbReference>
<protein>
    <recommendedName>
        <fullName evidence="3">Reverse transcriptase Ty1/copia-type domain-containing protein</fullName>
    </recommendedName>
</protein>
<gene>
    <name evidence="1" type="ORF">AXG93_3217s1210</name>
</gene>
<evidence type="ECO:0000313" key="2">
    <source>
        <dbReference type="Proteomes" id="UP000077202"/>
    </source>
</evidence>
<proteinExistence type="predicted"/>